<dbReference type="GO" id="GO:0005524">
    <property type="term" value="F:ATP binding"/>
    <property type="evidence" value="ECO:0007669"/>
    <property type="project" value="UniProtKB-KW"/>
</dbReference>
<dbReference type="InterPro" id="IPR013563">
    <property type="entry name" value="Oligopep_ABC_C"/>
</dbReference>
<evidence type="ECO:0000256" key="7">
    <source>
        <dbReference type="ARBA" id="ARBA00023136"/>
    </source>
</evidence>
<dbReference type="InterPro" id="IPR027417">
    <property type="entry name" value="P-loop_NTPase"/>
</dbReference>
<evidence type="ECO:0000256" key="2">
    <source>
        <dbReference type="ARBA" id="ARBA00005417"/>
    </source>
</evidence>
<evidence type="ECO:0000256" key="6">
    <source>
        <dbReference type="ARBA" id="ARBA00022840"/>
    </source>
</evidence>
<keyword evidence="6 9" id="KW-0067">ATP-binding</keyword>
<keyword evidence="3" id="KW-0813">Transport</keyword>
<comment type="caution">
    <text evidence="9">The sequence shown here is derived from an EMBL/GenBank/DDBJ whole genome shotgun (WGS) entry which is preliminary data.</text>
</comment>
<dbReference type="SMART" id="SM00382">
    <property type="entry name" value="AAA"/>
    <property type="match status" value="1"/>
</dbReference>
<name>A0AA41UP89_9BACT</name>
<keyword evidence="5" id="KW-0547">Nucleotide-binding</keyword>
<evidence type="ECO:0000256" key="4">
    <source>
        <dbReference type="ARBA" id="ARBA00022475"/>
    </source>
</evidence>
<evidence type="ECO:0000259" key="8">
    <source>
        <dbReference type="PROSITE" id="PS50893"/>
    </source>
</evidence>
<evidence type="ECO:0000256" key="3">
    <source>
        <dbReference type="ARBA" id="ARBA00022448"/>
    </source>
</evidence>
<dbReference type="InterPro" id="IPR003593">
    <property type="entry name" value="AAA+_ATPase"/>
</dbReference>
<dbReference type="Pfam" id="PF08352">
    <property type="entry name" value="oligo_HPY"/>
    <property type="match status" value="1"/>
</dbReference>
<dbReference type="Gene3D" id="3.40.50.300">
    <property type="entry name" value="P-loop containing nucleotide triphosphate hydrolases"/>
    <property type="match status" value="1"/>
</dbReference>
<feature type="domain" description="ABC transporter" evidence="8">
    <location>
        <begin position="11"/>
        <end position="262"/>
    </location>
</feature>
<accession>A0AA41UP89</accession>
<keyword evidence="4" id="KW-1003">Cell membrane</keyword>
<dbReference type="FunFam" id="3.40.50.300:FF:000016">
    <property type="entry name" value="Oligopeptide ABC transporter ATP-binding component"/>
    <property type="match status" value="1"/>
</dbReference>
<dbReference type="Proteomes" id="UP001165427">
    <property type="component" value="Unassembled WGS sequence"/>
</dbReference>
<reference evidence="9" key="1">
    <citation type="submission" date="2022-04" db="EMBL/GenBank/DDBJ databases">
        <title>Desulfatitalea alkaliphila sp. nov., a novel anaerobic sulfate-reducing bacterium isolated from terrestrial mud volcano, Taman Peninsula, Russia.</title>
        <authorList>
            <person name="Khomyakova M.A."/>
            <person name="Merkel A.Y."/>
            <person name="Slobodkin A.I."/>
        </authorList>
    </citation>
    <scope>NUCLEOTIDE SEQUENCE</scope>
    <source>
        <strain evidence="9">M08but</strain>
    </source>
</reference>
<sequence>MQNQQQAKPILEVHGLIVRFTLRDGALIAVRNVSFDLFPGESLGVVGESGCGKSVTFLSVMRLIPTPPGKIDAVKMRFSGMDLLDASKRQMRRIRGNRISMVFQDPMSSLNPVLTIGRQMREGIQLHLGLSGRSLDDRCIELLDKVGISAPEMRLKSYPHQLSGGIRQRVMIAMALSCNPSILLADEPTTALDVTIQDQILRLIRDLTRDLGTASVLITHNLGAVAGTTDRIMVMYAGRIVEKAPTPLLFKDPRHPYTQGLLRSIPRVDQPAGRRLYSISGAPPDLLRETIQGCAFAPRCPLAEEQCVAQAPSLEPFAPEHLVSCWKAADAHQHG</sequence>
<dbReference type="GO" id="GO:0016887">
    <property type="term" value="F:ATP hydrolysis activity"/>
    <property type="evidence" value="ECO:0007669"/>
    <property type="project" value="InterPro"/>
</dbReference>
<dbReference type="PANTHER" id="PTHR43297:SF2">
    <property type="entry name" value="DIPEPTIDE TRANSPORT ATP-BINDING PROTEIN DPPD"/>
    <property type="match status" value="1"/>
</dbReference>
<dbReference type="Pfam" id="PF00005">
    <property type="entry name" value="ABC_tran"/>
    <property type="match status" value="1"/>
</dbReference>
<dbReference type="InterPro" id="IPR003439">
    <property type="entry name" value="ABC_transporter-like_ATP-bd"/>
</dbReference>
<proteinExistence type="inferred from homology"/>
<evidence type="ECO:0000256" key="1">
    <source>
        <dbReference type="ARBA" id="ARBA00004417"/>
    </source>
</evidence>
<dbReference type="PANTHER" id="PTHR43297">
    <property type="entry name" value="OLIGOPEPTIDE TRANSPORT ATP-BINDING PROTEIN APPD"/>
    <property type="match status" value="1"/>
</dbReference>
<dbReference type="PROSITE" id="PS50893">
    <property type="entry name" value="ABC_TRANSPORTER_2"/>
    <property type="match status" value="1"/>
</dbReference>
<comment type="subcellular location">
    <subcellularLocation>
        <location evidence="1">Cell inner membrane</location>
        <topology evidence="1">Peripheral membrane protein</topology>
    </subcellularLocation>
</comment>
<dbReference type="RefSeq" id="WP_246904151.1">
    <property type="nucleotide sequence ID" value="NZ_JALJRB010000005.1"/>
</dbReference>
<dbReference type="GO" id="GO:0015833">
    <property type="term" value="P:peptide transport"/>
    <property type="evidence" value="ECO:0007669"/>
    <property type="project" value="InterPro"/>
</dbReference>
<keyword evidence="7" id="KW-0472">Membrane</keyword>
<gene>
    <name evidence="9" type="ORF">MRX98_06650</name>
</gene>
<dbReference type="GO" id="GO:0005886">
    <property type="term" value="C:plasma membrane"/>
    <property type="evidence" value="ECO:0007669"/>
    <property type="project" value="UniProtKB-SubCell"/>
</dbReference>
<organism evidence="9 10">
    <name type="scientific">Desulfatitalea alkaliphila</name>
    <dbReference type="NCBI Taxonomy" id="2929485"/>
    <lineage>
        <taxon>Bacteria</taxon>
        <taxon>Pseudomonadati</taxon>
        <taxon>Thermodesulfobacteriota</taxon>
        <taxon>Desulfobacteria</taxon>
        <taxon>Desulfobacterales</taxon>
        <taxon>Desulfosarcinaceae</taxon>
        <taxon>Desulfatitalea</taxon>
    </lineage>
</organism>
<dbReference type="EMBL" id="JALJRB010000005">
    <property type="protein sequence ID" value="MCJ8500248.1"/>
    <property type="molecule type" value="Genomic_DNA"/>
</dbReference>
<dbReference type="InterPro" id="IPR050388">
    <property type="entry name" value="ABC_Ni/Peptide_Import"/>
</dbReference>
<evidence type="ECO:0000256" key="5">
    <source>
        <dbReference type="ARBA" id="ARBA00022741"/>
    </source>
</evidence>
<protein>
    <submittedName>
        <fullName evidence="9">ABC transporter ATP-binding protein</fullName>
    </submittedName>
</protein>
<dbReference type="AlphaFoldDB" id="A0AA41UP89"/>
<dbReference type="SUPFAM" id="SSF52540">
    <property type="entry name" value="P-loop containing nucleoside triphosphate hydrolases"/>
    <property type="match status" value="1"/>
</dbReference>
<evidence type="ECO:0000313" key="10">
    <source>
        <dbReference type="Proteomes" id="UP001165427"/>
    </source>
</evidence>
<dbReference type="CDD" id="cd03257">
    <property type="entry name" value="ABC_NikE_OppD_transporters"/>
    <property type="match status" value="1"/>
</dbReference>
<evidence type="ECO:0000313" key="9">
    <source>
        <dbReference type="EMBL" id="MCJ8500248.1"/>
    </source>
</evidence>
<dbReference type="NCBIfam" id="TIGR01727">
    <property type="entry name" value="oligo_HPY"/>
    <property type="match status" value="1"/>
</dbReference>
<keyword evidence="10" id="KW-1185">Reference proteome</keyword>
<comment type="similarity">
    <text evidence="2">Belongs to the ABC transporter superfamily.</text>
</comment>